<sequence length="124" mass="14440">MMRLYSCVISGSSALYFFNHMCGWVPRDLDLYVPWRHFNAVINHIVDRHQARIEYSRAAYYHIKGFSHLVRLRTPQGVIEVIRSARESALYPLCFFSSTLLMNYISADSFCVAYPSLTLLRRGL</sequence>
<keyword evidence="2" id="KW-1185">Reference proteome</keyword>
<name>A0A8E2AL22_9APHY</name>
<gene>
    <name evidence="1" type="ORF">OBBRIDRAFT_690064</name>
</gene>
<evidence type="ECO:0000313" key="1">
    <source>
        <dbReference type="EMBL" id="OCH86568.1"/>
    </source>
</evidence>
<proteinExistence type="predicted"/>
<accession>A0A8E2AL22</accession>
<dbReference type="EMBL" id="KV722522">
    <property type="protein sequence ID" value="OCH86568.1"/>
    <property type="molecule type" value="Genomic_DNA"/>
</dbReference>
<protein>
    <submittedName>
        <fullName evidence="1">Uncharacterized protein</fullName>
    </submittedName>
</protein>
<dbReference type="OrthoDB" id="3270380at2759"/>
<reference evidence="1 2" key="1">
    <citation type="submission" date="2016-07" db="EMBL/GenBank/DDBJ databases">
        <title>Draft genome of the white-rot fungus Obba rivulosa 3A-2.</title>
        <authorList>
            <consortium name="DOE Joint Genome Institute"/>
            <person name="Miettinen O."/>
            <person name="Riley R."/>
            <person name="Acob R."/>
            <person name="Barry K."/>
            <person name="Cullen D."/>
            <person name="De Vries R."/>
            <person name="Hainaut M."/>
            <person name="Hatakka A."/>
            <person name="Henrissat B."/>
            <person name="Hilden K."/>
            <person name="Kuo R."/>
            <person name="Labutti K."/>
            <person name="Lipzen A."/>
            <person name="Makela M.R."/>
            <person name="Sandor L."/>
            <person name="Spatafora J.W."/>
            <person name="Grigoriev I.V."/>
            <person name="Hibbett D.S."/>
        </authorList>
    </citation>
    <scope>NUCLEOTIDE SEQUENCE [LARGE SCALE GENOMIC DNA]</scope>
    <source>
        <strain evidence="1 2">3A-2</strain>
    </source>
</reference>
<dbReference type="Proteomes" id="UP000250043">
    <property type="component" value="Unassembled WGS sequence"/>
</dbReference>
<dbReference type="AlphaFoldDB" id="A0A8E2AL22"/>
<feature type="non-terminal residue" evidence="1">
    <location>
        <position position="124"/>
    </location>
</feature>
<evidence type="ECO:0000313" key="2">
    <source>
        <dbReference type="Proteomes" id="UP000250043"/>
    </source>
</evidence>
<organism evidence="1 2">
    <name type="scientific">Obba rivulosa</name>
    <dbReference type="NCBI Taxonomy" id="1052685"/>
    <lineage>
        <taxon>Eukaryota</taxon>
        <taxon>Fungi</taxon>
        <taxon>Dikarya</taxon>
        <taxon>Basidiomycota</taxon>
        <taxon>Agaricomycotina</taxon>
        <taxon>Agaricomycetes</taxon>
        <taxon>Polyporales</taxon>
        <taxon>Gelatoporiaceae</taxon>
        <taxon>Obba</taxon>
    </lineage>
</organism>